<feature type="region of interest" description="Disordered" evidence="1">
    <location>
        <begin position="295"/>
        <end position="314"/>
    </location>
</feature>
<sequence>MDAVGLGLSTPASSMSDGKFPVPFVTGHSSLAGFQPSMIQDFALHSTHVHERQMPQAWTPTTSAESSNWSHSSGNSSISSSQFKHLLAQFNELQREHRLLLTKNAALEAKVETFMMAYNMLLNRIPASPTNRPALCQKDYPNVRFWTRHDWNAATQDQVLEVDLDEEGEMFPEPDEDEDAPKEPSLGPACMRGKHRSSQGINVTMKYIELEDGTVVDGFRAAEIRRYARSIWVQMALDGKLPRTWTDVDAASLATYNESMAQHFVELRLCAADWKANLVATDNYPSWRHNWTKKKTKEVNSTSKRSIGSHSEGNVKKLKISSQSGDDSIPEQVASSFDTLAIPVPKINIIPGTPLRPQLAAMPLSIPPSEELHALVAQPTPYHNLDFTVENPLASNSNQPLTNFATFGKPEAPTPYQYPVPSLDVLTSAATHTPSNAQLPLNPTKNDTKRSKGTRMRPTKTTTARNLCALEWVKNNSQGTTEEFKIYYNNLSEEQKKVWENKSKAL</sequence>
<feature type="compositionally biased region" description="Polar residues" evidence="1">
    <location>
        <begin position="299"/>
        <end position="312"/>
    </location>
</feature>
<accession>A0A9P6CV54</accession>
<name>A0A9P6CV54_9AGAR</name>
<keyword evidence="3" id="KW-1185">Reference proteome</keyword>
<gene>
    <name evidence="2" type="ORF">BDN70DRAFT_937577</name>
</gene>
<proteinExistence type="predicted"/>
<organism evidence="2 3">
    <name type="scientific">Pholiota conissans</name>
    <dbReference type="NCBI Taxonomy" id="109636"/>
    <lineage>
        <taxon>Eukaryota</taxon>
        <taxon>Fungi</taxon>
        <taxon>Dikarya</taxon>
        <taxon>Basidiomycota</taxon>
        <taxon>Agaricomycotina</taxon>
        <taxon>Agaricomycetes</taxon>
        <taxon>Agaricomycetidae</taxon>
        <taxon>Agaricales</taxon>
        <taxon>Agaricineae</taxon>
        <taxon>Strophariaceae</taxon>
        <taxon>Pholiota</taxon>
    </lineage>
</organism>
<dbReference type="Proteomes" id="UP000807469">
    <property type="component" value="Unassembled WGS sequence"/>
</dbReference>
<feature type="region of interest" description="Disordered" evidence="1">
    <location>
        <begin position="433"/>
        <end position="460"/>
    </location>
</feature>
<comment type="caution">
    <text evidence="2">The sequence shown here is derived from an EMBL/GenBank/DDBJ whole genome shotgun (WGS) entry which is preliminary data.</text>
</comment>
<feature type="compositionally biased region" description="Polar residues" evidence="1">
    <location>
        <begin position="433"/>
        <end position="445"/>
    </location>
</feature>
<feature type="region of interest" description="Disordered" evidence="1">
    <location>
        <begin position="169"/>
        <end position="197"/>
    </location>
</feature>
<dbReference type="EMBL" id="MU155458">
    <property type="protein sequence ID" value="KAF9473243.1"/>
    <property type="molecule type" value="Genomic_DNA"/>
</dbReference>
<protein>
    <submittedName>
        <fullName evidence="2">Uncharacterized protein</fullName>
    </submittedName>
</protein>
<evidence type="ECO:0000313" key="3">
    <source>
        <dbReference type="Proteomes" id="UP000807469"/>
    </source>
</evidence>
<reference evidence="2" key="1">
    <citation type="submission" date="2020-11" db="EMBL/GenBank/DDBJ databases">
        <authorList>
            <consortium name="DOE Joint Genome Institute"/>
            <person name="Ahrendt S."/>
            <person name="Riley R."/>
            <person name="Andreopoulos W."/>
            <person name="Labutti K."/>
            <person name="Pangilinan J."/>
            <person name="Ruiz-Duenas F.J."/>
            <person name="Barrasa J.M."/>
            <person name="Sanchez-Garcia M."/>
            <person name="Camarero S."/>
            <person name="Miyauchi S."/>
            <person name="Serrano A."/>
            <person name="Linde D."/>
            <person name="Babiker R."/>
            <person name="Drula E."/>
            <person name="Ayuso-Fernandez I."/>
            <person name="Pacheco R."/>
            <person name="Padilla G."/>
            <person name="Ferreira P."/>
            <person name="Barriuso J."/>
            <person name="Kellner H."/>
            <person name="Castanera R."/>
            <person name="Alfaro M."/>
            <person name="Ramirez L."/>
            <person name="Pisabarro A.G."/>
            <person name="Kuo A."/>
            <person name="Tritt A."/>
            <person name="Lipzen A."/>
            <person name="He G."/>
            <person name="Yan M."/>
            <person name="Ng V."/>
            <person name="Cullen D."/>
            <person name="Martin F."/>
            <person name="Rosso M.-N."/>
            <person name="Henrissat B."/>
            <person name="Hibbett D."/>
            <person name="Martinez A.T."/>
            <person name="Grigoriev I.V."/>
        </authorList>
    </citation>
    <scope>NUCLEOTIDE SEQUENCE</scope>
    <source>
        <strain evidence="2">CIRM-BRFM 674</strain>
    </source>
</reference>
<dbReference type="AlphaFoldDB" id="A0A9P6CV54"/>
<evidence type="ECO:0000256" key="1">
    <source>
        <dbReference type="SAM" id="MobiDB-lite"/>
    </source>
</evidence>
<dbReference type="OrthoDB" id="3235325at2759"/>
<evidence type="ECO:0000313" key="2">
    <source>
        <dbReference type="EMBL" id="KAF9473243.1"/>
    </source>
</evidence>
<feature type="compositionally biased region" description="Acidic residues" evidence="1">
    <location>
        <begin position="169"/>
        <end position="180"/>
    </location>
</feature>